<dbReference type="HOGENOM" id="CLU_3042525_0_0_6"/>
<dbReference type="KEGG" id="esa:ESA_01677"/>
<gene>
    <name evidence="1" type="ordered locus">ESA_01677</name>
</gene>
<evidence type="ECO:0000313" key="2">
    <source>
        <dbReference type="Proteomes" id="UP000000260"/>
    </source>
</evidence>
<accession>A7MLH3</accession>
<name>A7MLH3_CROS8</name>
<protein>
    <submittedName>
        <fullName evidence="1">Uncharacterized protein</fullName>
    </submittedName>
</protein>
<sequence>MLSIRKNNPPQRIKITRVVSRFACINISSTILKPDFIVGADKRQVPETRMSFAF</sequence>
<dbReference type="Proteomes" id="UP000000260">
    <property type="component" value="Chromosome"/>
</dbReference>
<evidence type="ECO:0000313" key="1">
    <source>
        <dbReference type="EMBL" id="ABU76931.1"/>
    </source>
</evidence>
<proteinExistence type="predicted"/>
<keyword evidence="2" id="KW-1185">Reference proteome</keyword>
<dbReference type="AlphaFoldDB" id="A7MLH3"/>
<dbReference type="EMBL" id="CP000783">
    <property type="protein sequence ID" value="ABU76931.1"/>
    <property type="molecule type" value="Genomic_DNA"/>
</dbReference>
<organism evidence="1 2">
    <name type="scientific">Cronobacter sakazakii (strain ATCC BAA-894)</name>
    <name type="common">Enterobacter sakazakii</name>
    <dbReference type="NCBI Taxonomy" id="290339"/>
    <lineage>
        <taxon>Bacteria</taxon>
        <taxon>Pseudomonadati</taxon>
        <taxon>Pseudomonadota</taxon>
        <taxon>Gammaproteobacteria</taxon>
        <taxon>Enterobacterales</taxon>
        <taxon>Enterobacteriaceae</taxon>
        <taxon>Cronobacter</taxon>
    </lineage>
</organism>
<reference evidence="1 2" key="1">
    <citation type="journal article" date="2010" name="PLoS ONE">
        <title>Genome sequence of Cronobacter sakazakii BAA-894 and comparative genomic hybridization analysis with other Cronobacter species.</title>
        <authorList>
            <person name="Kucerova E."/>
            <person name="Clifton S.W."/>
            <person name="Xia X.Q."/>
            <person name="Long F."/>
            <person name="Porwollik S."/>
            <person name="Fulton L."/>
            <person name="Fronick C."/>
            <person name="Minx P."/>
            <person name="Kyung K."/>
            <person name="Warren W."/>
            <person name="Fulton R."/>
            <person name="Feng D."/>
            <person name="Wollam A."/>
            <person name="Shah N."/>
            <person name="Bhonagiri V."/>
            <person name="Nash W.E."/>
            <person name="Hallsworth-Pepin K."/>
            <person name="Wilson R.K."/>
            <person name="McClelland M."/>
            <person name="Forsythe S.J."/>
        </authorList>
    </citation>
    <scope>NUCLEOTIDE SEQUENCE [LARGE SCALE GENOMIC DNA]</scope>
    <source>
        <strain evidence="1 2">ATCC BAA-894</strain>
    </source>
</reference>